<feature type="compositionally biased region" description="Low complexity" evidence="1">
    <location>
        <begin position="33"/>
        <end position="58"/>
    </location>
</feature>
<organism evidence="2">
    <name type="scientific">Ixodes ricinus</name>
    <name type="common">Common tick</name>
    <name type="synonym">Acarus ricinus</name>
    <dbReference type="NCBI Taxonomy" id="34613"/>
    <lineage>
        <taxon>Eukaryota</taxon>
        <taxon>Metazoa</taxon>
        <taxon>Ecdysozoa</taxon>
        <taxon>Arthropoda</taxon>
        <taxon>Chelicerata</taxon>
        <taxon>Arachnida</taxon>
        <taxon>Acari</taxon>
        <taxon>Parasitiformes</taxon>
        <taxon>Ixodida</taxon>
        <taxon>Ixodoidea</taxon>
        <taxon>Ixodidae</taxon>
        <taxon>Ixodinae</taxon>
        <taxon>Ixodes</taxon>
    </lineage>
</organism>
<dbReference type="EMBL" id="GIFC01004696">
    <property type="protein sequence ID" value="MXU86779.1"/>
    <property type="molecule type" value="Transcribed_RNA"/>
</dbReference>
<evidence type="ECO:0000256" key="1">
    <source>
        <dbReference type="SAM" id="MobiDB-lite"/>
    </source>
</evidence>
<feature type="compositionally biased region" description="Low complexity" evidence="1">
    <location>
        <begin position="84"/>
        <end position="93"/>
    </location>
</feature>
<proteinExistence type="predicted"/>
<dbReference type="AlphaFoldDB" id="A0A6B0U2P4"/>
<evidence type="ECO:0000313" key="2">
    <source>
        <dbReference type="EMBL" id="MXU86779.1"/>
    </source>
</evidence>
<protein>
    <submittedName>
        <fullName evidence="2">Putative secreted protein</fullName>
    </submittedName>
</protein>
<accession>A0A6B0U2P4</accession>
<sequence length="93" mass="10646">MSVAGWPTWAPRPSPRAVGWVWCWMSPRARTTARSRAAPTSRALTTTASSCASRNSSSWMNLRMGQKRQSPWSRPPRAPRRSLWRSPWPRSRP</sequence>
<reference evidence="2" key="1">
    <citation type="submission" date="2019-12" db="EMBL/GenBank/DDBJ databases">
        <title>An insight into the sialome of adult female Ixodes ricinus ticks feeding for 6 days.</title>
        <authorList>
            <person name="Perner J."/>
            <person name="Ribeiro J.M.C."/>
        </authorList>
    </citation>
    <scope>NUCLEOTIDE SEQUENCE</scope>
    <source>
        <strain evidence="2">Semi-engorged</strain>
        <tissue evidence="2">Salivary glands</tissue>
    </source>
</reference>
<feature type="region of interest" description="Disordered" evidence="1">
    <location>
        <begin position="33"/>
        <end position="93"/>
    </location>
</feature>
<name>A0A6B0U2P4_IXORI</name>